<proteinExistence type="predicted"/>
<evidence type="ECO:0000313" key="2">
    <source>
        <dbReference type="EMBL" id="MCD7459245.1"/>
    </source>
</evidence>
<dbReference type="Proteomes" id="UP000823775">
    <property type="component" value="Unassembled WGS sequence"/>
</dbReference>
<organism evidence="2 3">
    <name type="scientific">Datura stramonium</name>
    <name type="common">Jimsonweed</name>
    <name type="synonym">Common thornapple</name>
    <dbReference type="NCBI Taxonomy" id="4076"/>
    <lineage>
        <taxon>Eukaryota</taxon>
        <taxon>Viridiplantae</taxon>
        <taxon>Streptophyta</taxon>
        <taxon>Embryophyta</taxon>
        <taxon>Tracheophyta</taxon>
        <taxon>Spermatophyta</taxon>
        <taxon>Magnoliopsida</taxon>
        <taxon>eudicotyledons</taxon>
        <taxon>Gunneridae</taxon>
        <taxon>Pentapetalae</taxon>
        <taxon>asterids</taxon>
        <taxon>lamiids</taxon>
        <taxon>Solanales</taxon>
        <taxon>Solanaceae</taxon>
        <taxon>Solanoideae</taxon>
        <taxon>Datureae</taxon>
        <taxon>Datura</taxon>
    </lineage>
</organism>
<comment type="caution">
    <text evidence="2">The sequence shown here is derived from an EMBL/GenBank/DDBJ whole genome shotgun (WGS) entry which is preliminary data.</text>
</comment>
<feature type="region of interest" description="Disordered" evidence="1">
    <location>
        <begin position="1"/>
        <end position="25"/>
    </location>
</feature>
<dbReference type="EMBL" id="JACEIK010000570">
    <property type="protein sequence ID" value="MCD7459245.1"/>
    <property type="molecule type" value="Genomic_DNA"/>
</dbReference>
<name>A0ABS8SK09_DATST</name>
<protein>
    <submittedName>
        <fullName evidence="2">Uncharacterized protein</fullName>
    </submittedName>
</protein>
<keyword evidence="3" id="KW-1185">Reference proteome</keyword>
<evidence type="ECO:0000313" key="3">
    <source>
        <dbReference type="Proteomes" id="UP000823775"/>
    </source>
</evidence>
<evidence type="ECO:0000256" key="1">
    <source>
        <dbReference type="SAM" id="MobiDB-lite"/>
    </source>
</evidence>
<feature type="compositionally biased region" description="Polar residues" evidence="1">
    <location>
        <begin position="1"/>
        <end position="10"/>
    </location>
</feature>
<accession>A0ABS8SK09</accession>
<reference evidence="2 3" key="1">
    <citation type="journal article" date="2021" name="BMC Genomics">
        <title>Datura genome reveals duplications of psychoactive alkaloid biosynthetic genes and high mutation rate following tissue culture.</title>
        <authorList>
            <person name="Rajewski A."/>
            <person name="Carter-House D."/>
            <person name="Stajich J."/>
            <person name="Litt A."/>
        </authorList>
    </citation>
    <scope>NUCLEOTIDE SEQUENCE [LARGE SCALE GENOMIC DNA]</scope>
    <source>
        <strain evidence="2">AR-01</strain>
    </source>
</reference>
<gene>
    <name evidence="2" type="ORF">HAX54_040425</name>
</gene>
<sequence>MTHQEGSQIQPPRVPAPLAIGGAQSGRGRSLLRTVLPEFLSLPGLNYGRKYKPHSEAVVRLFHAFGRIS</sequence>